<dbReference type="Proteomes" id="UP001152795">
    <property type="component" value="Unassembled WGS sequence"/>
</dbReference>
<organism evidence="1 2">
    <name type="scientific">Paramuricea clavata</name>
    <name type="common">Red gorgonian</name>
    <name type="synonym">Violescent sea-whip</name>
    <dbReference type="NCBI Taxonomy" id="317549"/>
    <lineage>
        <taxon>Eukaryota</taxon>
        <taxon>Metazoa</taxon>
        <taxon>Cnidaria</taxon>
        <taxon>Anthozoa</taxon>
        <taxon>Octocorallia</taxon>
        <taxon>Malacalcyonacea</taxon>
        <taxon>Plexauridae</taxon>
        <taxon>Paramuricea</taxon>
    </lineage>
</organism>
<comment type="caution">
    <text evidence="1">The sequence shown here is derived from an EMBL/GenBank/DDBJ whole genome shotgun (WGS) entry which is preliminary data.</text>
</comment>
<protein>
    <submittedName>
        <fullName evidence="1">Uncharacterized protein</fullName>
    </submittedName>
</protein>
<sequence length="159" mass="18058">MYLAIFLTMLPTLVTASPIPSLTRDNVVARDKPSMNDDLKVMAMLMYRLGLNVVIAVNPDVCRCCMEIDQCRHKMYEYEEDESNRKCILDHPGFDEVCLNEFVLEAVSSGLKNQKVLTRSFLQTACGFGMRFFGQFKGSHIIVLTCCCYNKTMVAIPEH</sequence>
<proteinExistence type="predicted"/>
<accession>A0A7D9JCN8</accession>
<dbReference type="AlphaFoldDB" id="A0A7D9JCN8"/>
<dbReference type="EMBL" id="CACRXK020014592">
    <property type="protein sequence ID" value="CAB4027084.1"/>
    <property type="molecule type" value="Genomic_DNA"/>
</dbReference>
<keyword evidence="2" id="KW-1185">Reference proteome</keyword>
<dbReference type="OrthoDB" id="5983006at2759"/>
<evidence type="ECO:0000313" key="2">
    <source>
        <dbReference type="Proteomes" id="UP001152795"/>
    </source>
</evidence>
<reference evidence="1" key="1">
    <citation type="submission" date="2020-04" db="EMBL/GenBank/DDBJ databases">
        <authorList>
            <person name="Alioto T."/>
            <person name="Alioto T."/>
            <person name="Gomez Garrido J."/>
        </authorList>
    </citation>
    <scope>NUCLEOTIDE SEQUENCE</scope>
    <source>
        <strain evidence="1">A484AB</strain>
    </source>
</reference>
<evidence type="ECO:0000313" key="1">
    <source>
        <dbReference type="EMBL" id="CAB4027084.1"/>
    </source>
</evidence>
<name>A0A7D9JCN8_PARCT</name>
<gene>
    <name evidence="1" type="ORF">PACLA_8A072810</name>
</gene>